<evidence type="ECO:0000313" key="3">
    <source>
        <dbReference type="Proteomes" id="UP001190700"/>
    </source>
</evidence>
<dbReference type="InterPro" id="IPR008979">
    <property type="entry name" value="Galactose-bd-like_sf"/>
</dbReference>
<dbReference type="InterPro" id="IPR051941">
    <property type="entry name" value="BG_Antigen-Binding_Lectin"/>
</dbReference>
<dbReference type="PANTHER" id="PTHR45713">
    <property type="entry name" value="FTP DOMAIN-CONTAINING PROTEIN"/>
    <property type="match status" value="1"/>
</dbReference>
<dbReference type="AlphaFoldDB" id="A0AAE0GX05"/>
<organism evidence="2 3">
    <name type="scientific">Cymbomonas tetramitiformis</name>
    <dbReference type="NCBI Taxonomy" id="36881"/>
    <lineage>
        <taxon>Eukaryota</taxon>
        <taxon>Viridiplantae</taxon>
        <taxon>Chlorophyta</taxon>
        <taxon>Pyramimonadophyceae</taxon>
        <taxon>Pyramimonadales</taxon>
        <taxon>Pyramimonadaceae</taxon>
        <taxon>Cymbomonas</taxon>
    </lineage>
</organism>
<dbReference type="Pfam" id="PF22633">
    <property type="entry name" value="F5_F8_type_C_2"/>
    <property type="match status" value="1"/>
</dbReference>
<proteinExistence type="predicted"/>
<keyword evidence="1" id="KW-0812">Transmembrane</keyword>
<gene>
    <name evidence="2" type="ORF">CYMTET_6666</name>
</gene>
<sequence>MELQVLLGPLALLELLGLLELLELLELLGLLGLMMLLGLLALLLIKWLARRAPPNQQRSVALLPAISAAFLGGDKNSRCGAARCIDGETSATSGACKEIEGATYFCMSNAQSNPWLRLDLGRDCIVHEVHIYNRPTPCCRSAFGTHEIWVGSVATSATDNTRCYTGTAASDALSVVDPCIVGGTGVTGRYLYVRLPGDDRTITLAEVQVHGTVVAATVAPTATSFPTTISPASGT</sequence>
<feature type="transmembrane region" description="Helical" evidence="1">
    <location>
        <begin position="27"/>
        <end position="49"/>
    </location>
</feature>
<dbReference type="PANTHER" id="PTHR45713:SF6">
    <property type="entry name" value="F5_8 TYPE C DOMAIN-CONTAINING PROTEIN"/>
    <property type="match status" value="1"/>
</dbReference>
<dbReference type="Proteomes" id="UP001190700">
    <property type="component" value="Unassembled WGS sequence"/>
</dbReference>
<comment type="caution">
    <text evidence="2">The sequence shown here is derived from an EMBL/GenBank/DDBJ whole genome shotgun (WGS) entry which is preliminary data.</text>
</comment>
<keyword evidence="3" id="KW-1185">Reference proteome</keyword>
<evidence type="ECO:0000256" key="1">
    <source>
        <dbReference type="SAM" id="Phobius"/>
    </source>
</evidence>
<dbReference type="SUPFAM" id="SSF49785">
    <property type="entry name" value="Galactose-binding domain-like"/>
    <property type="match status" value="1"/>
</dbReference>
<dbReference type="EMBL" id="LGRX02001654">
    <property type="protein sequence ID" value="KAK3285748.1"/>
    <property type="molecule type" value="Genomic_DNA"/>
</dbReference>
<accession>A0AAE0GX05</accession>
<dbReference type="Gene3D" id="2.60.120.260">
    <property type="entry name" value="Galactose-binding domain-like"/>
    <property type="match status" value="1"/>
</dbReference>
<name>A0AAE0GX05_9CHLO</name>
<reference evidence="2 3" key="1">
    <citation type="journal article" date="2015" name="Genome Biol. Evol.">
        <title>Comparative Genomics of a Bacterivorous Green Alga Reveals Evolutionary Causalities and Consequences of Phago-Mixotrophic Mode of Nutrition.</title>
        <authorList>
            <person name="Burns J.A."/>
            <person name="Paasch A."/>
            <person name="Narechania A."/>
            <person name="Kim E."/>
        </authorList>
    </citation>
    <scope>NUCLEOTIDE SEQUENCE [LARGE SCALE GENOMIC DNA]</scope>
    <source>
        <strain evidence="2 3">PLY_AMNH</strain>
    </source>
</reference>
<keyword evidence="1" id="KW-0472">Membrane</keyword>
<evidence type="ECO:0000313" key="2">
    <source>
        <dbReference type="EMBL" id="KAK3285748.1"/>
    </source>
</evidence>
<protein>
    <recommendedName>
        <fullName evidence="4">F5/8 type C domain-containing protein</fullName>
    </recommendedName>
</protein>
<evidence type="ECO:0008006" key="4">
    <source>
        <dbReference type="Google" id="ProtNLM"/>
    </source>
</evidence>
<keyword evidence="1" id="KW-1133">Transmembrane helix</keyword>